<feature type="binding site" evidence="5">
    <location>
        <position position="351"/>
    </location>
    <ligand>
        <name>Ca(2+)</name>
        <dbReference type="ChEBI" id="CHEBI:29108"/>
    </ligand>
</feature>
<feature type="binding site" evidence="5">
    <location>
        <position position="348"/>
    </location>
    <ligand>
        <name>Ca(2+)</name>
        <dbReference type="ChEBI" id="CHEBI:29108"/>
    </ligand>
</feature>
<dbReference type="PANTHER" id="PTHR34218:SF4">
    <property type="entry name" value="ACYL-HOMOSERINE LACTONE ACYLASE QUIP"/>
    <property type="match status" value="1"/>
</dbReference>
<dbReference type="CDD" id="cd03747">
    <property type="entry name" value="Ntn_PGA_like"/>
    <property type="match status" value="1"/>
</dbReference>
<dbReference type="Pfam" id="PF01804">
    <property type="entry name" value="Penicil_amidase"/>
    <property type="match status" value="1"/>
</dbReference>
<evidence type="ECO:0000256" key="3">
    <source>
        <dbReference type="ARBA" id="ARBA00023145"/>
    </source>
</evidence>
<name>A0A0P7BVB1_9BACT</name>
<comment type="cofactor">
    <cofactor evidence="5">
        <name>Ca(2+)</name>
        <dbReference type="ChEBI" id="CHEBI:29108"/>
    </cofactor>
    <text evidence="5">Binds 1 Ca(2+) ion per dimer.</text>
</comment>
<evidence type="ECO:0000256" key="5">
    <source>
        <dbReference type="PIRSR" id="PIRSR001227-2"/>
    </source>
</evidence>
<comment type="caution">
    <text evidence="6">The sequence shown here is derived from an EMBL/GenBank/DDBJ whole genome shotgun (WGS) entry which is preliminary data.</text>
</comment>
<dbReference type="Proteomes" id="UP000050454">
    <property type="component" value="Unassembled WGS sequence"/>
</dbReference>
<comment type="similarity">
    <text evidence="1">Belongs to the peptidase S45 family.</text>
</comment>
<keyword evidence="5" id="KW-0479">Metal-binding</keyword>
<dbReference type="InterPro" id="IPR043147">
    <property type="entry name" value="Penicillin_amidase_A-knob"/>
</dbReference>
<dbReference type="InterPro" id="IPR029055">
    <property type="entry name" value="Ntn_hydrolases_N"/>
</dbReference>
<protein>
    <submittedName>
        <fullName evidence="6">Penicillin acylase</fullName>
    </submittedName>
</protein>
<keyword evidence="5" id="KW-0106">Calcium</keyword>
<dbReference type="PATRIC" id="fig|1605367.3.peg.3332"/>
<keyword evidence="2" id="KW-0378">Hydrolase</keyword>
<reference evidence="6 7" key="1">
    <citation type="submission" date="2015-07" db="EMBL/GenBank/DDBJ databases">
        <title>The draft genome sequence of Leadbetterella sp. JN14-9.</title>
        <authorList>
            <person name="Liu Y."/>
            <person name="Du J."/>
            <person name="Shao Z."/>
        </authorList>
    </citation>
    <scope>NUCLEOTIDE SEQUENCE [LARGE SCALE GENOMIC DNA]</scope>
    <source>
        <strain evidence="6 7">JN14-9</strain>
    </source>
</reference>
<keyword evidence="7" id="KW-1185">Reference proteome</keyword>
<dbReference type="InterPro" id="IPR023343">
    <property type="entry name" value="Penicillin_amidase_dom1"/>
</dbReference>
<dbReference type="STRING" id="1605367.AFM12_09730"/>
<dbReference type="SUPFAM" id="SSF56235">
    <property type="entry name" value="N-terminal nucleophile aminohydrolases (Ntn hydrolases)"/>
    <property type="match status" value="1"/>
</dbReference>
<dbReference type="Gene3D" id="3.60.20.10">
    <property type="entry name" value="Glutamine Phosphoribosylpyrophosphate, subunit 1, domain 1"/>
    <property type="match status" value="1"/>
</dbReference>
<evidence type="ECO:0000313" key="6">
    <source>
        <dbReference type="EMBL" id="KPM48840.1"/>
    </source>
</evidence>
<dbReference type="GO" id="GO:0017000">
    <property type="term" value="P:antibiotic biosynthetic process"/>
    <property type="evidence" value="ECO:0007669"/>
    <property type="project" value="InterPro"/>
</dbReference>
<evidence type="ECO:0000313" key="7">
    <source>
        <dbReference type="Proteomes" id="UP000050454"/>
    </source>
</evidence>
<keyword evidence="3" id="KW-0865">Zymogen</keyword>
<dbReference type="RefSeq" id="WP_055147291.1">
    <property type="nucleotide sequence ID" value="NZ_JXSZ01000006.1"/>
</dbReference>
<dbReference type="InterPro" id="IPR043146">
    <property type="entry name" value="Penicillin_amidase_N_B-knob"/>
</dbReference>
<dbReference type="InterPro" id="IPR002692">
    <property type="entry name" value="S45"/>
</dbReference>
<sequence>MKFIKALWPTLVMAILLYLLGSSIGSIPPLGKLFSPYTGFWQNGINAEEKVINLPGIKGPVTIKIDDNQVPHIFAENNHDLYYAQGYLVASDRLWQMEFYTMVSSGRLTEIVGEQALEYDRYNRRSGMAKAAAETVDRLNEVPTVKAELEAYAEGVNAYINSLSDKDLPVEYKILNYTPEQWSPLKTMLMFMNMRNQLNGGSSDFRMTRMAQKYGLDVVNDLFPDFIKRADPIIPVGTKWNFEPLKIPEMPDEIMASLNVENKELSWQASRSEIGSNNWAVGGEKSATGLPILSNDPHLGLTLPSIWYQAQLVGPDVNVYGACLPGVPGVIIGFNKDIAWGVTNTGPDVLDFYKIKFKDASKKEYLHEGQWKPVTLRVESFKLKNGEVITDTVHYTHHGPVIYEEDLEDNFNKNVPPGFAMKWITHESQPTDLLCFRSLNRSKNYDDYRKALTYYNAPAQNFIFASNQNDIAITPNGKFPLKWNEQGKFLLDGTRADHDWQGFIPADQNPTVKNPPRGFVSSANQSLTDETYPYYIDYEYADPYRGTRINDRLNAMTGATIDSLRSVQNDNYSLMAEWFLPKMLAVADFPNEQVKSLLEHWNFMNDPDLVAPSVFETWHNTMMKMIWDDEFPEAERMTYPTDDRTLTLIEEDPESVYFDNINTKDKKETFAEIATLSLEKTLDSLSKNFGDMSNWNWSKVKNTGIRHLVPAFEAFSVLNINMGGGKTIVNATQEKWGPSWRMVVQLDKDWPVAHGLYPGGQSGNPASKFYANMVPAWSKGELYPLIYLKSKEENHQQIIKTFKIDPKP</sequence>
<accession>A0A0P7BVB1</accession>
<dbReference type="GO" id="GO:0046872">
    <property type="term" value="F:metal ion binding"/>
    <property type="evidence" value="ECO:0007669"/>
    <property type="project" value="UniProtKB-KW"/>
</dbReference>
<proteinExistence type="inferred from homology"/>
<evidence type="ECO:0000256" key="1">
    <source>
        <dbReference type="ARBA" id="ARBA00006586"/>
    </source>
</evidence>
<dbReference type="InterPro" id="IPR014395">
    <property type="entry name" value="Pen/GL7ACA/AHL_acylase"/>
</dbReference>
<dbReference type="PANTHER" id="PTHR34218">
    <property type="entry name" value="PEPTIDASE S45 PENICILLIN AMIDASE"/>
    <property type="match status" value="1"/>
</dbReference>
<dbReference type="Gene3D" id="1.10.439.10">
    <property type="entry name" value="Penicillin Amidohydrolase, domain 1"/>
    <property type="match status" value="1"/>
</dbReference>
<dbReference type="Gene3D" id="1.10.1400.10">
    <property type="match status" value="1"/>
</dbReference>
<gene>
    <name evidence="6" type="ORF">AFM12_09730</name>
</gene>
<dbReference type="Gene3D" id="2.30.120.10">
    <property type="match status" value="1"/>
</dbReference>
<evidence type="ECO:0000256" key="4">
    <source>
        <dbReference type="PIRSR" id="PIRSR001227-1"/>
    </source>
</evidence>
<evidence type="ECO:0000256" key="2">
    <source>
        <dbReference type="ARBA" id="ARBA00022801"/>
    </source>
</evidence>
<organism evidence="6 7">
    <name type="scientific">Jiulongibacter sediminis</name>
    <dbReference type="NCBI Taxonomy" id="1605367"/>
    <lineage>
        <taxon>Bacteria</taxon>
        <taxon>Pseudomonadati</taxon>
        <taxon>Bacteroidota</taxon>
        <taxon>Cytophagia</taxon>
        <taxon>Cytophagales</taxon>
        <taxon>Leadbetterellaceae</taxon>
        <taxon>Jiulongibacter</taxon>
    </lineage>
</organism>
<feature type="active site" description="Nucleophile" evidence="4">
    <location>
        <position position="276"/>
    </location>
</feature>
<dbReference type="AlphaFoldDB" id="A0A0P7BVB1"/>
<dbReference type="OrthoDB" id="9759796at2"/>
<dbReference type="PIRSF" id="PIRSF001227">
    <property type="entry name" value="Pen_acylase"/>
    <property type="match status" value="1"/>
</dbReference>
<dbReference type="EMBL" id="LGTQ01000006">
    <property type="protein sequence ID" value="KPM48840.1"/>
    <property type="molecule type" value="Genomic_DNA"/>
</dbReference>
<dbReference type="GO" id="GO:0016811">
    <property type="term" value="F:hydrolase activity, acting on carbon-nitrogen (but not peptide) bonds, in linear amides"/>
    <property type="evidence" value="ECO:0007669"/>
    <property type="project" value="InterPro"/>
</dbReference>